<comment type="caution">
    <text evidence="1">The sequence shown here is derived from an EMBL/GenBank/DDBJ whole genome shotgun (WGS) entry which is preliminary data.</text>
</comment>
<dbReference type="EMBL" id="JACLZK010000001">
    <property type="protein sequence ID" value="MBC2882085.1"/>
    <property type="molecule type" value="Genomic_DNA"/>
</dbReference>
<reference evidence="1 2" key="1">
    <citation type="submission" date="2020-08" db="EMBL/GenBank/DDBJ databases">
        <title>Complete genome and description of Campylobacter massiliensis Marseille-Q3452 sp. nov.</title>
        <authorList>
            <person name="Antezack A."/>
        </authorList>
    </citation>
    <scope>NUCLEOTIDE SEQUENCE [LARGE SCALE GENOMIC DNA]</scope>
    <source>
        <strain evidence="1 2">Marseille-Q3452</strain>
    </source>
</reference>
<evidence type="ECO:0000313" key="2">
    <source>
        <dbReference type="Proteomes" id="UP000552683"/>
    </source>
</evidence>
<dbReference type="AlphaFoldDB" id="A0A842J679"/>
<keyword evidence="2" id="KW-1185">Reference proteome</keyword>
<gene>
    <name evidence="1" type="ORF">H7R39_02135</name>
</gene>
<name>A0A842J679_9BACT</name>
<organism evidence="1 2">
    <name type="scientific">Campylobacter massiliensis</name>
    <dbReference type="NCBI Taxonomy" id="2762557"/>
    <lineage>
        <taxon>Bacteria</taxon>
        <taxon>Pseudomonadati</taxon>
        <taxon>Campylobacterota</taxon>
        <taxon>Epsilonproteobacteria</taxon>
        <taxon>Campylobacterales</taxon>
        <taxon>Campylobacteraceae</taxon>
        <taxon>Campylobacter</taxon>
    </lineage>
</organism>
<dbReference type="RefSeq" id="WP_185897766.1">
    <property type="nucleotide sequence ID" value="NZ_JACLZK010000001.1"/>
</dbReference>
<proteinExistence type="predicted"/>
<dbReference type="Proteomes" id="UP000552683">
    <property type="component" value="Unassembled WGS sequence"/>
</dbReference>
<protein>
    <submittedName>
        <fullName evidence="1">Uncharacterized protein</fullName>
    </submittedName>
</protein>
<accession>A0A842J679</accession>
<sequence length="372" mass="42878">MKFKKWTFSFLASAALIFALVAVFNYLVDPYRIYDTDIFKNKPREDLQSRFMKVVKIQKIRPASIFLGNSRPQTALNSAHRYFTQPAFNAAVSGSNLNEAKAYLKWAIKQGNLKQALLVFDDKTMLGGGSKADDFEEYFKNPSAYKILFSSQTLRDSVATVLKYGKTLLFEPDGRRTEASLLEEVRRNGGYRKYSVKKIESGYMAERKRDEVSRLSYENFIEILTDAHENNVILDIAISPLHVRLLEAMDYRVGLDVAWYEWKKQIMAVNEEVAKRLGKKPFRIVDFGLYNEITAQELPKDADQISPYYWEASHYNARLGDMMLDFLTGQGEQVGLGVEITSKNIDTHIEKQKGLRAKFIDMREYRREVLGE</sequence>
<evidence type="ECO:0000313" key="1">
    <source>
        <dbReference type="EMBL" id="MBC2882085.1"/>
    </source>
</evidence>